<dbReference type="PANTHER" id="PTHR39441">
    <property type="entry name" value="DUF2252 DOMAIN-CONTAINING PROTEIN"/>
    <property type="match status" value="1"/>
</dbReference>
<dbReference type="PANTHER" id="PTHR39441:SF1">
    <property type="entry name" value="DUF2252 DOMAIN-CONTAINING PROTEIN"/>
    <property type="match status" value="1"/>
</dbReference>
<gene>
    <name evidence="2" type="ORF">GFK26_24610</name>
</gene>
<dbReference type="EMBL" id="CP045644">
    <property type="protein sequence ID" value="QFZ85724.1"/>
    <property type="molecule type" value="Genomic_DNA"/>
</dbReference>
<evidence type="ECO:0000256" key="1">
    <source>
        <dbReference type="SAM" id="MobiDB-lite"/>
    </source>
</evidence>
<dbReference type="Pfam" id="PF10009">
    <property type="entry name" value="DUF2252"/>
    <property type="match status" value="1"/>
</dbReference>
<protein>
    <submittedName>
        <fullName evidence="2">DUF2252 domain-containing protein</fullName>
    </submittedName>
</protein>
<reference evidence="2 3" key="1">
    <citation type="submission" date="2019-10" db="EMBL/GenBank/DDBJ databases">
        <title>Complete genome sequence of Variovorax paradoxus 5C-2.</title>
        <authorList>
            <person name="Gogoleva N.E."/>
            <person name="Balkin A.S."/>
        </authorList>
    </citation>
    <scope>NUCLEOTIDE SEQUENCE [LARGE SCALE GENOMIC DNA]</scope>
    <source>
        <strain evidence="2 3">5C-2</strain>
    </source>
</reference>
<feature type="compositionally biased region" description="Polar residues" evidence="1">
    <location>
        <begin position="1"/>
        <end position="14"/>
    </location>
</feature>
<accession>A0A5Q0MAQ6</accession>
<evidence type="ECO:0000313" key="2">
    <source>
        <dbReference type="EMBL" id="QFZ85724.1"/>
    </source>
</evidence>
<proteinExistence type="predicted"/>
<feature type="region of interest" description="Disordered" evidence="1">
    <location>
        <begin position="1"/>
        <end position="46"/>
    </location>
</feature>
<sequence length="490" mass="54047">MRTIRSTWRSSPSSAPCERPASAWTMSSEPHAPDATASPAERRAFGRAQRTRCALGQWAQAPRPDAKDRDPLGWLKASNRGRVPELVPVRHGRMLVSPFTFYRGAASLMANDLARLPHSGIATQLCGDAHLANFGFFASPERALVFDINDFDETLQGPFDWDVRRLATSFVVAARDRGFKPRVGREAVEHLAEAYRDRMRAFARMDTLEAWYARLTSQTLLKLGAEDATELAVIKKARRSTSRVFADSATEMVDGRLMIRDQPPFVYHDARATAREIKRFRAGLPAFLAQYRASLPPERQRLFDRYELHDVAVLTPGVGSVGRRCFLLLFVADRAHPLFLQCKEAGDSVLEAPLDAAPGTASPGQRVVQGQRLAQAASDVFLGWAQGPGGRGFYVRQLRDMKASYKLEDFKPVDLLEFAEACGYSLARAHAKGGDAWAIDGYLGRSKTFNTALADFAEGYADVNQADWRRLKKAVAAGKAAAVEADDAAS</sequence>
<dbReference type="InterPro" id="IPR018721">
    <property type="entry name" value="DUF2252"/>
</dbReference>
<dbReference type="Proteomes" id="UP000326780">
    <property type="component" value="Chromosome"/>
</dbReference>
<organism evidence="2 3">
    <name type="scientific">Variovorax paradoxus</name>
    <dbReference type="NCBI Taxonomy" id="34073"/>
    <lineage>
        <taxon>Bacteria</taxon>
        <taxon>Pseudomonadati</taxon>
        <taxon>Pseudomonadota</taxon>
        <taxon>Betaproteobacteria</taxon>
        <taxon>Burkholderiales</taxon>
        <taxon>Comamonadaceae</taxon>
        <taxon>Variovorax</taxon>
    </lineage>
</organism>
<dbReference type="AlphaFoldDB" id="A0A5Q0MAQ6"/>
<evidence type="ECO:0000313" key="3">
    <source>
        <dbReference type="Proteomes" id="UP000326780"/>
    </source>
</evidence>
<name>A0A5Q0MAQ6_VARPD</name>